<dbReference type="Proteomes" id="UP000192932">
    <property type="component" value="Chromosome"/>
</dbReference>
<name>A0A1W6A4G6_BACMY</name>
<dbReference type="EMBL" id="CP020743">
    <property type="protein sequence ID" value="ARJ20694.1"/>
    <property type="molecule type" value="Genomic_DNA"/>
</dbReference>
<evidence type="ECO:0000313" key="2">
    <source>
        <dbReference type="Proteomes" id="UP000192932"/>
    </source>
</evidence>
<gene>
    <name evidence="1" type="ORF">B7492_05380</name>
</gene>
<reference evidence="1 2" key="1">
    <citation type="submission" date="2017-04" db="EMBL/GenBank/DDBJ databases">
        <title>The Characteristic of a Fine Plant Growth-Promoting Rhizobacteria Bacillus mycoides Gnyt1 and its Whole Genome Sequencing Analysis.</title>
        <authorList>
            <person name="Li J.H."/>
            <person name="Yao T."/>
        </authorList>
    </citation>
    <scope>NUCLEOTIDE SEQUENCE [LARGE SCALE GENOMIC DNA]</scope>
    <source>
        <strain evidence="1 2">Gnyt1</strain>
    </source>
</reference>
<dbReference type="RefSeq" id="WP_085309491.1">
    <property type="nucleotide sequence ID" value="NZ_CP020743.1"/>
</dbReference>
<accession>A0A1W6A4G6</accession>
<protein>
    <submittedName>
        <fullName evidence="1">Uncharacterized protein</fullName>
    </submittedName>
</protein>
<proteinExistence type="predicted"/>
<evidence type="ECO:0000313" key="1">
    <source>
        <dbReference type="EMBL" id="ARJ20694.1"/>
    </source>
</evidence>
<sequence length="232" mass="26941">MSNYWYENFKDNPDFYSRYCNKLCRSLGINELHTVKVLYFANLIHTVTAKYDDILLQCGIRLPSETFSWKLREADSKEENFDIESFLDYANDLVDDYAKIDPDNLRISLLPLQKHVQSSSKFELFVLNGDIFKFIDEHSNLPGVFVITCDDEYLFASETSVDIANAMDAIIKIKRDYSIFDLHVIFTDTESDAELYSVYLNLKYLGAEDLNVVLDLPEYSKSLKCNFEDCIV</sequence>
<dbReference type="AlphaFoldDB" id="A0A1W6A4G6"/>
<organism evidence="1 2">
    <name type="scientific">Bacillus mycoides</name>
    <dbReference type="NCBI Taxonomy" id="1405"/>
    <lineage>
        <taxon>Bacteria</taxon>
        <taxon>Bacillati</taxon>
        <taxon>Bacillota</taxon>
        <taxon>Bacilli</taxon>
        <taxon>Bacillales</taxon>
        <taxon>Bacillaceae</taxon>
        <taxon>Bacillus</taxon>
        <taxon>Bacillus cereus group</taxon>
    </lineage>
</organism>